<comment type="catalytic activity">
    <reaction evidence="17 19">
        <text>L-threonyl-[protein] + ATP = O-phospho-L-threonyl-[protein] + ADP + H(+)</text>
        <dbReference type="Rhea" id="RHEA:46608"/>
        <dbReference type="Rhea" id="RHEA-COMP:11060"/>
        <dbReference type="Rhea" id="RHEA-COMP:11605"/>
        <dbReference type="ChEBI" id="CHEBI:15378"/>
        <dbReference type="ChEBI" id="CHEBI:30013"/>
        <dbReference type="ChEBI" id="CHEBI:30616"/>
        <dbReference type="ChEBI" id="CHEBI:61977"/>
        <dbReference type="ChEBI" id="CHEBI:456216"/>
        <dbReference type="EC" id="2.7.11.1"/>
    </reaction>
</comment>
<evidence type="ECO:0000256" key="18">
    <source>
        <dbReference type="ARBA" id="ARBA00048679"/>
    </source>
</evidence>
<sequence>MQHIMSNKIGSSDLSNKGRSVDHMRSRALDQARPSYLQKSQSYSKSGHLSCNHVFAVGCQFPLKRVRIMGPAVLFFLVLAAAPLLSAVKALDYHSMAKRSTIWINSDDFFDNHNYSRNILSIAQLQAHSDFELYVAAGFYCVSSMFLCDKFVFAVSIGDFTNTMVGIYNRQIVWFANRARPVKENATLEFTADGNLVLRDADGTHVWSSNISGRGVDGMKITETGNLLLFDQKNSTVWQSFDYPTDAILAGQSLVEGTRLTTNTSATNMYITVQRDGLFAYAESTPPQLYFQYNMQIPIAKIGNYPTKATLMNGSLSFILGQHFLNESITLPVAQSTLQYMRLDSDGHLRLYEWSRSAESWTMVYDILGSMGMDACDYPTVCGEYGVCKGGQCTCPLEKNSSSSYFKLVDEHKPHLGCTPLTPISCQKIQHHQLLTIPNIYYNDQNYTNFHAATYNETTMDACKETCLKNCSCMAILSTGLKCVWVTKIFSLHSIEPQNAGYNSSAYLRVQLSPSNRNKEKAHLSPSNENKRKVIFGATLGAVTTLVLFVIVVVIYLRRRRKYKEKDEEFDFDQLPGMPTRFSFEMLRECTEGFSRKLGEGGFGSVFEGKLGEVIVAVKRLEGSTQGKKEFLAEVETIGTIEHINLVKLIGFCAEKSEQLLVYEYVSRGSLDRWIYYEHENNPLDWYTRCRIILDIAKGLCYLHEDCRRKIAHLDIKPQNILLDDNFNAKVADFGLCKLINRDQSKVVTVMRGTPGYLAPEWLTSSITEKVDVYSFGVVIMEIISGRKNIDDSQPEDSVHLINLLREKQQTNQLIDLIDKHSDEMVSHEEEIVRMMKLAVWCLQNDCTRRPSMSTVIKVLEGTERIETFDANSIMFVQDNPSTSSAPSRASILSGPR</sequence>
<evidence type="ECO:0000256" key="3">
    <source>
        <dbReference type="ARBA" id="ARBA00022536"/>
    </source>
</evidence>
<dbReference type="CDD" id="cd00028">
    <property type="entry name" value="B_lectin"/>
    <property type="match status" value="1"/>
</dbReference>
<keyword evidence="5 19" id="KW-0808">Transferase</keyword>
<keyword evidence="8" id="KW-0430">Lectin</keyword>
<dbReference type="Gene3D" id="2.90.10.30">
    <property type="match status" value="1"/>
</dbReference>
<evidence type="ECO:0000256" key="21">
    <source>
        <dbReference type="SAM" id="MobiDB-lite"/>
    </source>
</evidence>
<dbReference type="InterPro" id="IPR000858">
    <property type="entry name" value="S_locus_glycoprot_dom"/>
</dbReference>
<evidence type="ECO:0000256" key="12">
    <source>
        <dbReference type="ARBA" id="ARBA00022989"/>
    </source>
</evidence>
<dbReference type="PROSITE" id="PS00108">
    <property type="entry name" value="PROTEIN_KINASE_ST"/>
    <property type="match status" value="1"/>
</dbReference>
<evidence type="ECO:0000256" key="4">
    <source>
        <dbReference type="ARBA" id="ARBA00022553"/>
    </source>
</evidence>
<proteinExistence type="inferred from homology"/>
<keyword evidence="7" id="KW-0732">Signal</keyword>
<dbReference type="FunFam" id="1.10.510.10:FF:000248">
    <property type="entry name" value="S-receptor-like kinase 5"/>
    <property type="match status" value="1"/>
</dbReference>
<dbReference type="InterPro" id="IPR000719">
    <property type="entry name" value="Prot_kinase_dom"/>
</dbReference>
<dbReference type="InterPro" id="IPR003609">
    <property type="entry name" value="Pan_app"/>
</dbReference>
<dbReference type="GO" id="GO:0051707">
    <property type="term" value="P:response to other organism"/>
    <property type="evidence" value="ECO:0007669"/>
    <property type="project" value="UniProtKB-ARBA"/>
</dbReference>
<keyword evidence="13 22" id="KW-0472">Membrane</keyword>
<dbReference type="Pfam" id="PF08276">
    <property type="entry name" value="PAN_2"/>
    <property type="match status" value="1"/>
</dbReference>
<name>A0A9R0YXU0_TRITD</name>
<evidence type="ECO:0000256" key="19">
    <source>
        <dbReference type="PIRNR" id="PIRNR000641"/>
    </source>
</evidence>
<comment type="subcellular location">
    <subcellularLocation>
        <location evidence="1">Membrane</location>
        <topology evidence="1">Single-pass type I membrane protein</topology>
    </subcellularLocation>
</comment>
<keyword evidence="9 19" id="KW-0547">Nucleotide-binding</keyword>
<keyword evidence="10 19" id="KW-0418">Kinase</keyword>
<keyword evidence="3" id="KW-0245">EGF-like domain</keyword>
<evidence type="ECO:0000256" key="5">
    <source>
        <dbReference type="ARBA" id="ARBA00022679"/>
    </source>
</evidence>
<dbReference type="InterPro" id="IPR051343">
    <property type="entry name" value="G-type_lectin_kinases/EP1-like"/>
</dbReference>
<dbReference type="CDD" id="cd14066">
    <property type="entry name" value="STKc_IRAK"/>
    <property type="match status" value="1"/>
</dbReference>
<dbReference type="InterPro" id="IPR008271">
    <property type="entry name" value="Ser/Thr_kinase_AS"/>
</dbReference>
<evidence type="ECO:0000313" key="25">
    <source>
        <dbReference type="EMBL" id="VAI63654.1"/>
    </source>
</evidence>
<evidence type="ECO:0000256" key="10">
    <source>
        <dbReference type="ARBA" id="ARBA00022777"/>
    </source>
</evidence>
<dbReference type="OMA" id="MRITMED"/>
<dbReference type="SUPFAM" id="SSF56112">
    <property type="entry name" value="Protein kinase-like (PK-like)"/>
    <property type="match status" value="1"/>
</dbReference>
<keyword evidence="11 19" id="KW-0067">ATP-binding</keyword>
<dbReference type="PANTHER" id="PTHR47976:SF30">
    <property type="entry name" value="RECEPTOR-LIKE SERINE_THREONINE-PROTEIN KINASE"/>
    <property type="match status" value="1"/>
</dbReference>
<dbReference type="PANTHER" id="PTHR47976">
    <property type="entry name" value="G-TYPE LECTIN S-RECEPTOR-LIKE SERINE/THREONINE-PROTEIN KINASE SD2-5"/>
    <property type="match status" value="1"/>
</dbReference>
<dbReference type="Pfam" id="PF00069">
    <property type="entry name" value="Pkinase"/>
    <property type="match status" value="1"/>
</dbReference>
<dbReference type="Gene3D" id="3.30.200.20">
    <property type="entry name" value="Phosphorylase Kinase, domain 1"/>
    <property type="match status" value="1"/>
</dbReference>
<feature type="compositionally biased region" description="Polar residues" evidence="21">
    <location>
        <begin position="1"/>
        <end position="18"/>
    </location>
</feature>
<keyword evidence="16" id="KW-0325">Glycoprotein</keyword>
<dbReference type="InterPro" id="IPR017441">
    <property type="entry name" value="Protein_kinase_ATP_BS"/>
</dbReference>
<comment type="catalytic activity">
    <reaction evidence="18 19">
        <text>L-seryl-[protein] + ATP = O-phospho-L-seryl-[protein] + ADP + H(+)</text>
        <dbReference type="Rhea" id="RHEA:17989"/>
        <dbReference type="Rhea" id="RHEA-COMP:9863"/>
        <dbReference type="Rhea" id="RHEA-COMP:11604"/>
        <dbReference type="ChEBI" id="CHEBI:15378"/>
        <dbReference type="ChEBI" id="CHEBI:29999"/>
        <dbReference type="ChEBI" id="CHEBI:30616"/>
        <dbReference type="ChEBI" id="CHEBI:83421"/>
        <dbReference type="ChEBI" id="CHEBI:456216"/>
        <dbReference type="EC" id="2.7.11.1"/>
    </reaction>
</comment>
<keyword evidence="15" id="KW-0675">Receptor</keyword>
<dbReference type="SUPFAM" id="SSF51110">
    <property type="entry name" value="alpha-D-mannose-specific plant lectins"/>
    <property type="match status" value="1"/>
</dbReference>
<dbReference type="GO" id="GO:0016020">
    <property type="term" value="C:membrane"/>
    <property type="evidence" value="ECO:0007669"/>
    <property type="project" value="UniProtKB-SubCell"/>
</dbReference>
<dbReference type="AlphaFoldDB" id="A0A9R0YXU0"/>
<feature type="binding site" evidence="20">
    <location>
        <position position="619"/>
    </location>
    <ligand>
        <name>ATP</name>
        <dbReference type="ChEBI" id="CHEBI:30616"/>
    </ligand>
</feature>
<evidence type="ECO:0000256" key="9">
    <source>
        <dbReference type="ARBA" id="ARBA00022741"/>
    </source>
</evidence>
<dbReference type="GO" id="GO:0030246">
    <property type="term" value="F:carbohydrate binding"/>
    <property type="evidence" value="ECO:0007669"/>
    <property type="project" value="UniProtKB-KW"/>
</dbReference>
<organism evidence="25 26">
    <name type="scientific">Triticum turgidum subsp. durum</name>
    <name type="common">Durum wheat</name>
    <name type="synonym">Triticum durum</name>
    <dbReference type="NCBI Taxonomy" id="4567"/>
    <lineage>
        <taxon>Eukaryota</taxon>
        <taxon>Viridiplantae</taxon>
        <taxon>Streptophyta</taxon>
        <taxon>Embryophyta</taxon>
        <taxon>Tracheophyta</taxon>
        <taxon>Spermatophyta</taxon>
        <taxon>Magnoliopsida</taxon>
        <taxon>Liliopsida</taxon>
        <taxon>Poales</taxon>
        <taxon>Poaceae</taxon>
        <taxon>BOP clade</taxon>
        <taxon>Pooideae</taxon>
        <taxon>Triticodae</taxon>
        <taxon>Triticeae</taxon>
        <taxon>Triticinae</taxon>
        <taxon>Triticum</taxon>
    </lineage>
</organism>
<keyword evidence="26" id="KW-1185">Reference proteome</keyword>
<dbReference type="GO" id="GO:0005524">
    <property type="term" value="F:ATP binding"/>
    <property type="evidence" value="ECO:0007669"/>
    <property type="project" value="UniProtKB-UniRule"/>
</dbReference>
<dbReference type="EC" id="2.7.11.1" evidence="19"/>
<evidence type="ECO:0000256" key="1">
    <source>
        <dbReference type="ARBA" id="ARBA00004479"/>
    </source>
</evidence>
<accession>A0A9R0YXU0</accession>
<keyword evidence="14" id="KW-1015">Disulfide bond</keyword>
<dbReference type="Pfam" id="PF01453">
    <property type="entry name" value="B_lectin"/>
    <property type="match status" value="1"/>
</dbReference>
<dbReference type="PROSITE" id="PS50011">
    <property type="entry name" value="PROTEIN_KINASE_DOM"/>
    <property type="match status" value="1"/>
</dbReference>
<keyword evidence="6 22" id="KW-0812">Transmembrane</keyword>
<evidence type="ECO:0000256" key="13">
    <source>
        <dbReference type="ARBA" id="ARBA00023136"/>
    </source>
</evidence>
<evidence type="ECO:0000256" key="11">
    <source>
        <dbReference type="ARBA" id="ARBA00022840"/>
    </source>
</evidence>
<dbReference type="GO" id="GO:0048544">
    <property type="term" value="P:recognition of pollen"/>
    <property type="evidence" value="ECO:0007669"/>
    <property type="project" value="InterPro"/>
</dbReference>
<dbReference type="InterPro" id="IPR024171">
    <property type="entry name" value="SRK-like_kinase"/>
</dbReference>
<dbReference type="EMBL" id="LT934122">
    <property type="protein sequence ID" value="VAI63654.1"/>
    <property type="molecule type" value="Genomic_DNA"/>
</dbReference>
<dbReference type="InterPro" id="IPR036426">
    <property type="entry name" value="Bulb-type_lectin_dom_sf"/>
</dbReference>
<dbReference type="InterPro" id="IPR011009">
    <property type="entry name" value="Kinase-like_dom_sf"/>
</dbReference>
<comment type="similarity">
    <text evidence="19">Belongs to the protein kinase superfamily. Ser/Thr protein kinase family.</text>
</comment>
<dbReference type="FunFam" id="3.30.200.20:FF:000178">
    <property type="entry name" value="serine/threonine-protein kinase PBS1-like"/>
    <property type="match status" value="1"/>
</dbReference>
<protein>
    <recommendedName>
        <fullName evidence="19">Receptor-like serine/threonine-protein kinase</fullName>
        <ecNumber evidence="19">2.7.11.1</ecNumber>
    </recommendedName>
</protein>
<dbReference type="SMART" id="SM00220">
    <property type="entry name" value="S_TKc"/>
    <property type="match status" value="1"/>
</dbReference>
<dbReference type="Gene3D" id="1.10.510.10">
    <property type="entry name" value="Transferase(Phosphotransferase) domain 1"/>
    <property type="match status" value="1"/>
</dbReference>
<keyword evidence="4" id="KW-0597">Phosphoprotein</keyword>
<dbReference type="PROSITE" id="PS00107">
    <property type="entry name" value="PROTEIN_KINASE_ATP"/>
    <property type="match status" value="1"/>
</dbReference>
<dbReference type="SMART" id="SM00108">
    <property type="entry name" value="B_lectin"/>
    <property type="match status" value="1"/>
</dbReference>
<feature type="domain" description="Protein kinase" evidence="23">
    <location>
        <begin position="592"/>
        <end position="866"/>
    </location>
</feature>
<dbReference type="PROSITE" id="PS50927">
    <property type="entry name" value="BULB_LECTIN"/>
    <property type="match status" value="1"/>
</dbReference>
<keyword evidence="2 19" id="KW-0723">Serine/threonine-protein kinase</keyword>
<dbReference type="FunFam" id="2.90.10.30:FF:000003">
    <property type="entry name" value="Os04g0303100 protein"/>
    <property type="match status" value="1"/>
</dbReference>
<feature type="transmembrane region" description="Helical" evidence="22">
    <location>
        <begin position="534"/>
        <end position="557"/>
    </location>
</feature>
<evidence type="ECO:0000256" key="16">
    <source>
        <dbReference type="ARBA" id="ARBA00023180"/>
    </source>
</evidence>
<dbReference type="PIRSF" id="PIRSF000641">
    <property type="entry name" value="SRK"/>
    <property type="match status" value="1"/>
</dbReference>
<feature type="transmembrane region" description="Helical" evidence="22">
    <location>
        <begin position="72"/>
        <end position="91"/>
    </location>
</feature>
<dbReference type="GO" id="GO:0004674">
    <property type="term" value="F:protein serine/threonine kinase activity"/>
    <property type="evidence" value="ECO:0007669"/>
    <property type="project" value="UniProtKB-KW"/>
</dbReference>
<dbReference type="Proteomes" id="UP000324705">
    <property type="component" value="Chromosome 6B"/>
</dbReference>
<evidence type="ECO:0000256" key="14">
    <source>
        <dbReference type="ARBA" id="ARBA00023157"/>
    </source>
</evidence>
<evidence type="ECO:0000256" key="8">
    <source>
        <dbReference type="ARBA" id="ARBA00022734"/>
    </source>
</evidence>
<reference evidence="25 26" key="1">
    <citation type="submission" date="2017-09" db="EMBL/GenBank/DDBJ databases">
        <authorList>
            <consortium name="International Durum Wheat Genome Sequencing Consortium (IDWGSC)"/>
            <person name="Milanesi L."/>
        </authorList>
    </citation>
    <scope>NUCLEOTIDE SEQUENCE [LARGE SCALE GENOMIC DNA]</scope>
    <source>
        <strain evidence="26">cv. Svevo</strain>
    </source>
</reference>
<feature type="domain" description="Bulb-type lectin" evidence="24">
    <location>
        <begin position="131"/>
        <end position="242"/>
    </location>
</feature>
<evidence type="ECO:0000259" key="23">
    <source>
        <dbReference type="PROSITE" id="PS50011"/>
    </source>
</evidence>
<evidence type="ECO:0000256" key="7">
    <source>
        <dbReference type="ARBA" id="ARBA00022729"/>
    </source>
</evidence>
<feature type="region of interest" description="Disordered" evidence="21">
    <location>
        <begin position="1"/>
        <end position="20"/>
    </location>
</feature>
<gene>
    <name evidence="25" type="ORF">TRITD_6Bv1G225010</name>
</gene>
<evidence type="ECO:0000256" key="22">
    <source>
        <dbReference type="SAM" id="Phobius"/>
    </source>
</evidence>
<evidence type="ECO:0000259" key="24">
    <source>
        <dbReference type="PROSITE" id="PS50927"/>
    </source>
</evidence>
<evidence type="ECO:0000256" key="2">
    <source>
        <dbReference type="ARBA" id="ARBA00022527"/>
    </source>
</evidence>
<keyword evidence="12 22" id="KW-1133">Transmembrane helix</keyword>
<evidence type="ECO:0000256" key="17">
    <source>
        <dbReference type="ARBA" id="ARBA00047899"/>
    </source>
</evidence>
<evidence type="ECO:0000256" key="20">
    <source>
        <dbReference type="PROSITE-ProRule" id="PRU10141"/>
    </source>
</evidence>
<evidence type="ECO:0000256" key="15">
    <source>
        <dbReference type="ARBA" id="ARBA00023170"/>
    </source>
</evidence>
<dbReference type="Pfam" id="PF00954">
    <property type="entry name" value="S_locus_glycop"/>
    <property type="match status" value="1"/>
</dbReference>
<evidence type="ECO:0000256" key="6">
    <source>
        <dbReference type="ARBA" id="ARBA00022692"/>
    </source>
</evidence>
<dbReference type="Gramene" id="TRITD6Bv1G225010.1">
    <property type="protein sequence ID" value="TRITD6Bv1G225010.1"/>
    <property type="gene ID" value="TRITD6Bv1G225010"/>
</dbReference>
<evidence type="ECO:0000313" key="26">
    <source>
        <dbReference type="Proteomes" id="UP000324705"/>
    </source>
</evidence>
<dbReference type="InterPro" id="IPR001480">
    <property type="entry name" value="Bulb-type_lectin_dom"/>
</dbReference>